<dbReference type="EMBL" id="MHPE01000041">
    <property type="protein sequence ID" value="OGZ75962.1"/>
    <property type="molecule type" value="Genomic_DNA"/>
</dbReference>
<reference evidence="1 2" key="1">
    <citation type="journal article" date="2016" name="Nat. Commun.">
        <title>Thousands of microbial genomes shed light on interconnected biogeochemical processes in an aquifer system.</title>
        <authorList>
            <person name="Anantharaman K."/>
            <person name="Brown C.T."/>
            <person name="Hug L.A."/>
            <person name="Sharon I."/>
            <person name="Castelle C.J."/>
            <person name="Probst A.J."/>
            <person name="Thomas B.C."/>
            <person name="Singh A."/>
            <person name="Wilkins M.J."/>
            <person name="Karaoz U."/>
            <person name="Brodie E.L."/>
            <person name="Williams K.H."/>
            <person name="Hubbard S.S."/>
            <person name="Banfield J.F."/>
        </authorList>
    </citation>
    <scope>NUCLEOTIDE SEQUENCE [LARGE SCALE GENOMIC DNA]</scope>
</reference>
<comment type="caution">
    <text evidence="1">The sequence shown here is derived from an EMBL/GenBank/DDBJ whole genome shotgun (WGS) entry which is preliminary data.</text>
</comment>
<dbReference type="Proteomes" id="UP000178632">
    <property type="component" value="Unassembled WGS sequence"/>
</dbReference>
<accession>A0A1G2IMW7</accession>
<dbReference type="Gene3D" id="1.10.10.60">
    <property type="entry name" value="Homeodomain-like"/>
    <property type="match status" value="1"/>
</dbReference>
<protein>
    <submittedName>
        <fullName evidence="1">Uncharacterized protein</fullName>
    </submittedName>
</protein>
<evidence type="ECO:0000313" key="1">
    <source>
        <dbReference type="EMBL" id="OGZ75962.1"/>
    </source>
</evidence>
<dbReference type="InterPro" id="IPR009057">
    <property type="entry name" value="Homeodomain-like_sf"/>
</dbReference>
<evidence type="ECO:0000313" key="2">
    <source>
        <dbReference type="Proteomes" id="UP000178632"/>
    </source>
</evidence>
<organism evidence="1 2">
    <name type="scientific">Candidatus Staskawiczbacteria bacterium RIFCSPLOWO2_12_FULL_37_15</name>
    <dbReference type="NCBI Taxonomy" id="1802218"/>
    <lineage>
        <taxon>Bacteria</taxon>
        <taxon>Candidatus Staskawicziibacteriota</taxon>
    </lineage>
</organism>
<gene>
    <name evidence="1" type="ORF">A3G45_00480</name>
</gene>
<proteinExistence type="predicted"/>
<dbReference type="AlphaFoldDB" id="A0A1G2IMW7"/>
<name>A0A1G2IMW7_9BACT</name>
<dbReference type="SUPFAM" id="SSF46689">
    <property type="entry name" value="Homeodomain-like"/>
    <property type="match status" value="1"/>
</dbReference>
<sequence length="228" mass="26445">MFTDLAKKEAAIKLRKKGKSIRDIENMLNVNRSTLSGWLKNIELTKEQKIKLHNSWLNALVTARKKAVLVHNKGKKNRIKAAKQEVEEFILNVNIDKKIQEIILASFYLAEGGKTENGFALANSNPEILKGVANLLRKVFITDESKFRCCLHLRKDQNERLLKEFWSKILDIPESKFTKAQFDKRTIKKTYDHYKGVCVLYYHDLSLQRRILYLGEKLLKIINENTGA</sequence>